<dbReference type="SMART" id="SM00369">
    <property type="entry name" value="LRR_TYP"/>
    <property type="match status" value="13"/>
</dbReference>
<dbReference type="SUPFAM" id="SSF52058">
    <property type="entry name" value="L domain-like"/>
    <property type="match status" value="3"/>
</dbReference>
<dbReference type="InterPro" id="IPR001611">
    <property type="entry name" value="Leu-rich_rpt"/>
</dbReference>
<dbReference type="FunFam" id="3.80.10.10:FF:000041">
    <property type="entry name" value="LRR receptor-like serine/threonine-protein kinase ERECTA"/>
    <property type="match status" value="1"/>
</dbReference>
<dbReference type="FunFam" id="1.10.510.10:FF:000358">
    <property type="entry name" value="Putative leucine-rich repeat receptor-like serine/threonine-protein kinase"/>
    <property type="match status" value="1"/>
</dbReference>
<keyword evidence="17" id="KW-0675">Receptor</keyword>
<protein>
    <recommendedName>
        <fullName evidence="3">non-specific serine/threonine protein kinase</fullName>
        <ecNumber evidence="3">2.7.11.1</ecNumber>
    </recommendedName>
</protein>
<dbReference type="FunFam" id="3.80.10.10:FF:000317">
    <property type="entry name" value="Inactive leucine-rich repeat receptor-like protein kinase"/>
    <property type="match status" value="1"/>
</dbReference>
<dbReference type="GO" id="GO:0004674">
    <property type="term" value="F:protein serine/threonine kinase activity"/>
    <property type="evidence" value="ECO:0007669"/>
    <property type="project" value="UniProtKB-KW"/>
</dbReference>
<keyword evidence="11" id="KW-0677">Repeat</keyword>
<evidence type="ECO:0000256" key="8">
    <source>
        <dbReference type="ARBA" id="ARBA00022679"/>
    </source>
</evidence>
<dbReference type="PROSITE" id="PS51450">
    <property type="entry name" value="LRR"/>
    <property type="match status" value="1"/>
</dbReference>
<dbReference type="EMBL" id="WHWC01000018">
    <property type="protein sequence ID" value="KAG8365554.1"/>
    <property type="molecule type" value="Genomic_DNA"/>
</dbReference>
<keyword evidence="8" id="KW-0808">Transferase</keyword>
<dbReference type="Gene3D" id="1.10.510.10">
    <property type="entry name" value="Transferase(Phosphotransferase) domain 1"/>
    <property type="match status" value="1"/>
</dbReference>
<evidence type="ECO:0000256" key="21">
    <source>
        <dbReference type="PROSITE-ProRule" id="PRU10141"/>
    </source>
</evidence>
<keyword evidence="4" id="KW-1003">Cell membrane</keyword>
<evidence type="ECO:0000256" key="14">
    <source>
        <dbReference type="ARBA" id="ARBA00022840"/>
    </source>
</evidence>
<evidence type="ECO:0000313" key="24">
    <source>
        <dbReference type="EMBL" id="KAG8365554.1"/>
    </source>
</evidence>
<organism evidence="24 25">
    <name type="scientific">Buddleja alternifolia</name>
    <dbReference type="NCBI Taxonomy" id="168488"/>
    <lineage>
        <taxon>Eukaryota</taxon>
        <taxon>Viridiplantae</taxon>
        <taxon>Streptophyta</taxon>
        <taxon>Embryophyta</taxon>
        <taxon>Tracheophyta</taxon>
        <taxon>Spermatophyta</taxon>
        <taxon>Magnoliopsida</taxon>
        <taxon>eudicotyledons</taxon>
        <taxon>Gunneridae</taxon>
        <taxon>Pentapetalae</taxon>
        <taxon>asterids</taxon>
        <taxon>lamiids</taxon>
        <taxon>Lamiales</taxon>
        <taxon>Scrophulariaceae</taxon>
        <taxon>Buddlejeae</taxon>
        <taxon>Buddleja</taxon>
    </lineage>
</organism>
<evidence type="ECO:0000256" key="15">
    <source>
        <dbReference type="ARBA" id="ARBA00022989"/>
    </source>
</evidence>
<dbReference type="AlphaFoldDB" id="A0AAV6WCX2"/>
<dbReference type="InterPro" id="IPR051809">
    <property type="entry name" value="Plant_receptor-like_S/T_kinase"/>
</dbReference>
<evidence type="ECO:0000256" key="22">
    <source>
        <dbReference type="SAM" id="Phobius"/>
    </source>
</evidence>
<dbReference type="PROSITE" id="PS00107">
    <property type="entry name" value="PROTEIN_KINASE_ATP"/>
    <property type="match status" value="1"/>
</dbReference>
<proteinExistence type="inferred from homology"/>
<keyword evidence="25" id="KW-1185">Reference proteome</keyword>
<keyword evidence="15 22" id="KW-1133">Transmembrane helix</keyword>
<dbReference type="PROSITE" id="PS00108">
    <property type="entry name" value="PROTEIN_KINASE_ST"/>
    <property type="match status" value="1"/>
</dbReference>
<dbReference type="GO" id="GO:0051707">
    <property type="term" value="P:response to other organism"/>
    <property type="evidence" value="ECO:0007669"/>
    <property type="project" value="UniProtKB-ARBA"/>
</dbReference>
<dbReference type="GO" id="GO:0006952">
    <property type="term" value="P:defense response"/>
    <property type="evidence" value="ECO:0007669"/>
    <property type="project" value="UniProtKB-ARBA"/>
</dbReference>
<dbReference type="SUPFAM" id="SSF56112">
    <property type="entry name" value="Protein kinase-like (PK-like)"/>
    <property type="match status" value="1"/>
</dbReference>
<feature type="transmembrane region" description="Helical" evidence="22">
    <location>
        <begin position="864"/>
        <end position="886"/>
    </location>
</feature>
<dbReference type="PRINTS" id="PR00019">
    <property type="entry name" value="LEURICHRPT"/>
</dbReference>
<evidence type="ECO:0000256" key="16">
    <source>
        <dbReference type="ARBA" id="ARBA00023136"/>
    </source>
</evidence>
<name>A0AAV6WCX2_9LAMI</name>
<dbReference type="PANTHER" id="PTHR27008">
    <property type="entry name" value="OS04G0122200 PROTEIN"/>
    <property type="match status" value="1"/>
</dbReference>
<dbReference type="GO" id="GO:0005886">
    <property type="term" value="C:plasma membrane"/>
    <property type="evidence" value="ECO:0007669"/>
    <property type="project" value="UniProtKB-SubCell"/>
</dbReference>
<dbReference type="Gene3D" id="3.30.200.20">
    <property type="entry name" value="Phosphorylase Kinase, domain 1"/>
    <property type="match status" value="1"/>
</dbReference>
<dbReference type="Pfam" id="PF08263">
    <property type="entry name" value="LRRNT_2"/>
    <property type="match status" value="1"/>
</dbReference>
<evidence type="ECO:0000256" key="17">
    <source>
        <dbReference type="ARBA" id="ARBA00023170"/>
    </source>
</evidence>
<dbReference type="SMART" id="SM00220">
    <property type="entry name" value="S_TKc"/>
    <property type="match status" value="1"/>
</dbReference>
<evidence type="ECO:0000256" key="10">
    <source>
        <dbReference type="ARBA" id="ARBA00022729"/>
    </source>
</evidence>
<feature type="binding site" evidence="21">
    <location>
        <position position="949"/>
    </location>
    <ligand>
        <name>ATP</name>
        <dbReference type="ChEBI" id="CHEBI:30616"/>
    </ligand>
</feature>
<keyword evidence="7" id="KW-0433">Leucine-rich repeat</keyword>
<dbReference type="GO" id="GO:0005524">
    <property type="term" value="F:ATP binding"/>
    <property type="evidence" value="ECO:0007669"/>
    <property type="project" value="UniProtKB-UniRule"/>
</dbReference>
<dbReference type="EC" id="2.7.11.1" evidence="3"/>
<sequence length="1180" mass="130330">MIKHADSLENCNFELPRTEGGGRHLGKKTSLLVMEKISYYIFPLAALLLNFQMPFPATSLTTQATDQSALLALKAHIILDPYRILTHNWTNSSSVCSWIGVTCNSRHHRVAALNISDMGLIGTIPPQLGNLSFLVSLDLRYNFFTGNFPEELSLLHRLKFIDLKVNNFSGEVPMWFGFLPKLQFLSLGNNSFTGSIPHSISNLSNLEFLDFSSNSLQGNIPEELGRLKSLEVLGLQFNHLSSSIPATLFNMSSLKSLALTSNALSGILPSDICRNLPFLEGIHLSKNQFSGQIPLNLSECSQLQIISLTDNYFSGQIPEEIGKLTSLQTLYLGRNNLNGIIYTLLALGVIPHQIGNLPNLEEFSLSNNRITGSLPLSLFNISSLQVLNLWRDKLTGSLPREIGNLTSLAYLDLSENNLTGLLPREIGNLYLLEELKLESNRFTGSIPSDFFNISTLKILSLLGNGLSGSLPTNLGNRLPVLEGLYLTQNYLSGSIPESISNCSNLKTLSLDSNNFTGFVPHFFGDLRLLESLVISRNNLRTESSSSSSEMSFITSLTNCRYLNVLQISGNPLDGVIPASIGNLSTLLLIFNVQTCKIKGNILEEIGNLRNLMILSLENNELIGKIPFTVKHLQKLQGLYLTNNKMEGSIPNGLCGLHSLVDIYLGGNQFSGSIPECLGNVTSLRSLRLDSNMLSSSIPSSLFQIKDLLQLDLSSNLLSGFLPPEIGNLVTAIFIDLSMNNLSKDIPSTIGNLQVLANLSLAHNSLEGSIPASVGSMISLVTLDLSYNNLSGSIPKSLEMLQHLDYFNVSFNVLKGEIPSNGPFRNFTVESFKGNEALCGSPRFHVSSCNTISKHRSKKKTLSRALLVLIAVVSFIVLIISLAFILLRYRRKDRLARENGVLEPNVPERISYYELLRATEHFSESNLLGVGGFGSVYKGIMKDGRVLAVKVFSLQLQDVFKSFDVECEVLRNLRHRNLTKVIGSCSNKDFKALILEYMPKGSLEKLLYSKNCCLDLMQRMNIMIDVASALEYLHHGYSSLIVHCDLKPSNVLLDEEMIAHVSDFGIAKLLGEGESITHTETLTTLGYMAPEYGLEGLVSTKCDVYSYGIMLIETFTRKRPGDDMFGQDFSLRIWIERSLPNQVIDANLVHLDEEHFDKSMQCVSSILELGLKCSTECPKTG</sequence>
<evidence type="ECO:0000256" key="4">
    <source>
        <dbReference type="ARBA" id="ARBA00022475"/>
    </source>
</evidence>
<dbReference type="Pfam" id="PF00069">
    <property type="entry name" value="Pkinase"/>
    <property type="match status" value="1"/>
</dbReference>
<dbReference type="GO" id="GO:0051606">
    <property type="term" value="P:detection of stimulus"/>
    <property type="evidence" value="ECO:0007669"/>
    <property type="project" value="UniProtKB-ARBA"/>
</dbReference>
<keyword evidence="6" id="KW-0597">Phosphoprotein</keyword>
<comment type="caution">
    <text evidence="24">The sequence shown here is derived from an EMBL/GenBank/DDBJ whole genome shotgun (WGS) entry which is preliminary data.</text>
</comment>
<keyword evidence="5" id="KW-0723">Serine/threonine-protein kinase</keyword>
<comment type="subcellular location">
    <subcellularLocation>
        <location evidence="1">Cell membrane</location>
        <topology evidence="1">Single-pass type I membrane protein</topology>
    </subcellularLocation>
</comment>
<keyword evidence="14 21" id="KW-0067">ATP-binding</keyword>
<dbReference type="InterPro" id="IPR055414">
    <property type="entry name" value="LRR_R13L4/SHOC2-like"/>
</dbReference>
<comment type="catalytic activity">
    <reaction evidence="20">
        <text>L-seryl-[protein] + ATP = O-phospho-L-seryl-[protein] + ADP + H(+)</text>
        <dbReference type="Rhea" id="RHEA:17989"/>
        <dbReference type="Rhea" id="RHEA-COMP:9863"/>
        <dbReference type="Rhea" id="RHEA-COMP:11604"/>
        <dbReference type="ChEBI" id="CHEBI:15378"/>
        <dbReference type="ChEBI" id="CHEBI:29999"/>
        <dbReference type="ChEBI" id="CHEBI:30616"/>
        <dbReference type="ChEBI" id="CHEBI:83421"/>
        <dbReference type="ChEBI" id="CHEBI:456216"/>
        <dbReference type="EC" id="2.7.11.1"/>
    </reaction>
</comment>
<dbReference type="FunFam" id="3.30.200.20:FF:000661">
    <property type="entry name" value="Serine-threonine protein kinase plant-type"/>
    <property type="match status" value="1"/>
</dbReference>
<keyword evidence="13" id="KW-0418">Kinase</keyword>
<evidence type="ECO:0000256" key="12">
    <source>
        <dbReference type="ARBA" id="ARBA00022741"/>
    </source>
</evidence>
<feature type="domain" description="Protein kinase" evidence="23">
    <location>
        <begin position="921"/>
        <end position="1180"/>
    </location>
</feature>
<dbReference type="InterPro" id="IPR011009">
    <property type="entry name" value="Kinase-like_dom_sf"/>
</dbReference>
<dbReference type="Pfam" id="PF13855">
    <property type="entry name" value="LRR_8"/>
    <property type="match status" value="2"/>
</dbReference>
<dbReference type="InterPro" id="IPR003591">
    <property type="entry name" value="Leu-rich_rpt_typical-subtyp"/>
</dbReference>
<dbReference type="InterPro" id="IPR013210">
    <property type="entry name" value="LRR_N_plant-typ"/>
</dbReference>
<dbReference type="Proteomes" id="UP000826271">
    <property type="component" value="Unassembled WGS sequence"/>
</dbReference>
<evidence type="ECO:0000259" key="23">
    <source>
        <dbReference type="PROSITE" id="PS50011"/>
    </source>
</evidence>
<evidence type="ECO:0000256" key="6">
    <source>
        <dbReference type="ARBA" id="ARBA00022553"/>
    </source>
</evidence>
<gene>
    <name evidence="24" type="ORF">BUALT_Bualt18G0117100</name>
</gene>
<comment type="catalytic activity">
    <reaction evidence="19">
        <text>L-threonyl-[protein] + ATP = O-phospho-L-threonyl-[protein] + ADP + H(+)</text>
        <dbReference type="Rhea" id="RHEA:46608"/>
        <dbReference type="Rhea" id="RHEA-COMP:11060"/>
        <dbReference type="Rhea" id="RHEA-COMP:11605"/>
        <dbReference type="ChEBI" id="CHEBI:15378"/>
        <dbReference type="ChEBI" id="CHEBI:30013"/>
        <dbReference type="ChEBI" id="CHEBI:30616"/>
        <dbReference type="ChEBI" id="CHEBI:61977"/>
        <dbReference type="ChEBI" id="CHEBI:456216"/>
        <dbReference type="EC" id="2.7.11.1"/>
    </reaction>
</comment>
<dbReference type="FunFam" id="3.80.10.10:FF:000470">
    <property type="entry name" value="LRR receptor-like serine/threonine-protein kinase RPK2"/>
    <property type="match status" value="1"/>
</dbReference>
<evidence type="ECO:0000256" key="5">
    <source>
        <dbReference type="ARBA" id="ARBA00022527"/>
    </source>
</evidence>
<evidence type="ECO:0000256" key="9">
    <source>
        <dbReference type="ARBA" id="ARBA00022692"/>
    </source>
</evidence>
<evidence type="ECO:0000256" key="1">
    <source>
        <dbReference type="ARBA" id="ARBA00004251"/>
    </source>
</evidence>
<evidence type="ECO:0000256" key="3">
    <source>
        <dbReference type="ARBA" id="ARBA00012513"/>
    </source>
</evidence>
<dbReference type="InterPro" id="IPR032675">
    <property type="entry name" value="LRR_dom_sf"/>
</dbReference>
<evidence type="ECO:0000256" key="20">
    <source>
        <dbReference type="ARBA" id="ARBA00048679"/>
    </source>
</evidence>
<keyword evidence="18" id="KW-0325">Glycoprotein</keyword>
<reference evidence="24" key="1">
    <citation type="submission" date="2019-10" db="EMBL/GenBank/DDBJ databases">
        <authorList>
            <person name="Zhang R."/>
            <person name="Pan Y."/>
            <person name="Wang J."/>
            <person name="Ma R."/>
            <person name="Yu S."/>
        </authorList>
    </citation>
    <scope>NUCLEOTIDE SEQUENCE</scope>
    <source>
        <strain evidence="24">LA-IB0</strain>
        <tissue evidence="24">Leaf</tissue>
    </source>
</reference>
<dbReference type="Pfam" id="PF23598">
    <property type="entry name" value="LRR_14"/>
    <property type="match status" value="2"/>
</dbReference>
<comment type="similarity">
    <text evidence="2">Belongs to the protein kinase superfamily. Ser/Thr protein kinase family.</text>
</comment>
<dbReference type="InterPro" id="IPR017441">
    <property type="entry name" value="Protein_kinase_ATP_BS"/>
</dbReference>
<keyword evidence="12 21" id="KW-0547">Nucleotide-binding</keyword>
<dbReference type="Pfam" id="PF00560">
    <property type="entry name" value="LRR_1"/>
    <property type="match status" value="4"/>
</dbReference>
<dbReference type="Gene3D" id="3.80.10.10">
    <property type="entry name" value="Ribonuclease Inhibitor"/>
    <property type="match status" value="5"/>
</dbReference>
<evidence type="ECO:0000256" key="7">
    <source>
        <dbReference type="ARBA" id="ARBA00022614"/>
    </source>
</evidence>
<accession>A0AAV6WCX2</accession>
<dbReference type="InterPro" id="IPR008271">
    <property type="entry name" value="Ser/Thr_kinase_AS"/>
</dbReference>
<evidence type="ECO:0000256" key="11">
    <source>
        <dbReference type="ARBA" id="ARBA00022737"/>
    </source>
</evidence>
<dbReference type="FunFam" id="3.80.10.10:FF:000627">
    <property type="entry name" value="Probable leucine-rich repeat receptor-like protein kinase At2g33170"/>
    <property type="match status" value="1"/>
</dbReference>
<evidence type="ECO:0000313" key="25">
    <source>
        <dbReference type="Proteomes" id="UP000826271"/>
    </source>
</evidence>
<evidence type="ECO:0000256" key="19">
    <source>
        <dbReference type="ARBA" id="ARBA00047899"/>
    </source>
</evidence>
<evidence type="ECO:0000256" key="2">
    <source>
        <dbReference type="ARBA" id="ARBA00008684"/>
    </source>
</evidence>
<dbReference type="PROSITE" id="PS50011">
    <property type="entry name" value="PROTEIN_KINASE_DOM"/>
    <property type="match status" value="1"/>
</dbReference>
<keyword evidence="10" id="KW-0732">Signal</keyword>
<evidence type="ECO:0000256" key="13">
    <source>
        <dbReference type="ARBA" id="ARBA00022777"/>
    </source>
</evidence>
<keyword evidence="16 22" id="KW-0472">Membrane</keyword>
<dbReference type="FunFam" id="3.80.10.10:FF:000095">
    <property type="entry name" value="LRR receptor-like serine/threonine-protein kinase GSO1"/>
    <property type="match status" value="1"/>
</dbReference>
<evidence type="ECO:0000256" key="18">
    <source>
        <dbReference type="ARBA" id="ARBA00023180"/>
    </source>
</evidence>
<dbReference type="InterPro" id="IPR000719">
    <property type="entry name" value="Prot_kinase_dom"/>
</dbReference>
<dbReference type="PANTHER" id="PTHR27008:SF585">
    <property type="entry name" value="PROTEIN KINASE DOMAIN-CONTAINING PROTEIN"/>
    <property type="match status" value="1"/>
</dbReference>
<keyword evidence="9 22" id="KW-0812">Transmembrane</keyword>